<protein>
    <submittedName>
        <fullName evidence="1">Uncharacterized protein</fullName>
    </submittedName>
</protein>
<evidence type="ECO:0000313" key="2">
    <source>
        <dbReference type="Proteomes" id="UP000521748"/>
    </source>
</evidence>
<proteinExistence type="predicted"/>
<name>A0A7Y9LVD1_9MICC</name>
<evidence type="ECO:0000313" key="1">
    <source>
        <dbReference type="EMBL" id="NYE96310.1"/>
    </source>
</evidence>
<dbReference type="AlphaFoldDB" id="A0A7Y9LVD1"/>
<accession>A0A7Y9LVD1</accession>
<keyword evidence="2" id="KW-1185">Reference proteome</keyword>
<dbReference type="EMBL" id="JACBYQ010000002">
    <property type="protein sequence ID" value="NYE96310.1"/>
    <property type="molecule type" value="Genomic_DNA"/>
</dbReference>
<reference evidence="1 2" key="1">
    <citation type="submission" date="2020-07" db="EMBL/GenBank/DDBJ databases">
        <title>Sequencing the genomes of 1000 actinobacteria strains.</title>
        <authorList>
            <person name="Klenk H.-P."/>
        </authorList>
    </citation>
    <scope>NUCLEOTIDE SEQUENCE [LARGE SCALE GENOMIC DNA]</scope>
    <source>
        <strain evidence="1 2">DSM 102047</strain>
    </source>
</reference>
<dbReference type="Proteomes" id="UP000521748">
    <property type="component" value="Unassembled WGS sequence"/>
</dbReference>
<gene>
    <name evidence="1" type="ORF">FHU41_002560</name>
</gene>
<organism evidence="1 2">
    <name type="scientific">Psychromicrobium silvestre</name>
    <dbReference type="NCBI Taxonomy" id="1645614"/>
    <lineage>
        <taxon>Bacteria</taxon>
        <taxon>Bacillati</taxon>
        <taxon>Actinomycetota</taxon>
        <taxon>Actinomycetes</taxon>
        <taxon>Micrococcales</taxon>
        <taxon>Micrococcaceae</taxon>
        <taxon>Psychromicrobium</taxon>
    </lineage>
</organism>
<sequence length="73" mass="7891">MGSDPEALTRGDLQKTSNRLPVFSSAEGPFDARLAVDRCCGTRELKVGGSVGGYRVISYLLITCYSVSKFLDD</sequence>
<comment type="caution">
    <text evidence="1">The sequence shown here is derived from an EMBL/GenBank/DDBJ whole genome shotgun (WGS) entry which is preliminary data.</text>
</comment>